<keyword evidence="5" id="KW-0963">Cytoplasm</keyword>
<evidence type="ECO:0000256" key="3">
    <source>
        <dbReference type="ARBA" id="ARBA00007895"/>
    </source>
</evidence>
<protein>
    <recommendedName>
        <fullName evidence="14">DUF605-domain-containing protein</fullName>
    </recommendedName>
</protein>
<name>A0AAW0FF05_9APHY</name>
<dbReference type="InterPro" id="IPR041212">
    <property type="entry name" value="Vta1_C"/>
</dbReference>
<dbReference type="GO" id="GO:0032511">
    <property type="term" value="P:late endosome to vacuole transport via multivesicular body sorting pathway"/>
    <property type="evidence" value="ECO:0007669"/>
    <property type="project" value="InterPro"/>
</dbReference>
<feature type="compositionally biased region" description="Low complexity" evidence="9">
    <location>
        <begin position="260"/>
        <end position="274"/>
    </location>
</feature>
<keyword evidence="8" id="KW-0472">Membrane</keyword>
<evidence type="ECO:0008006" key="14">
    <source>
        <dbReference type="Google" id="ProtNLM"/>
    </source>
</evidence>
<evidence type="ECO:0000259" key="11">
    <source>
        <dbReference type="Pfam" id="PF18097"/>
    </source>
</evidence>
<feature type="domain" description="Vta1/callose synthase N-terminal" evidence="10">
    <location>
        <begin position="1"/>
        <end position="113"/>
    </location>
</feature>
<keyword evidence="7" id="KW-0653">Protein transport</keyword>
<evidence type="ECO:0000256" key="5">
    <source>
        <dbReference type="ARBA" id="ARBA00022490"/>
    </source>
</evidence>
<feature type="compositionally biased region" description="Acidic residues" evidence="9">
    <location>
        <begin position="217"/>
        <end position="227"/>
    </location>
</feature>
<evidence type="ECO:0000256" key="9">
    <source>
        <dbReference type="SAM" id="MobiDB-lite"/>
    </source>
</evidence>
<evidence type="ECO:0000256" key="1">
    <source>
        <dbReference type="ARBA" id="ARBA00004481"/>
    </source>
</evidence>
<feature type="compositionally biased region" description="Acidic residues" evidence="9">
    <location>
        <begin position="168"/>
        <end position="184"/>
    </location>
</feature>
<feature type="region of interest" description="Disordered" evidence="9">
    <location>
        <begin position="120"/>
        <end position="280"/>
    </location>
</feature>
<feature type="compositionally biased region" description="Acidic residues" evidence="9">
    <location>
        <begin position="121"/>
        <end position="132"/>
    </location>
</feature>
<evidence type="ECO:0000259" key="10">
    <source>
        <dbReference type="Pfam" id="PF04652"/>
    </source>
</evidence>
<dbReference type="Proteomes" id="UP001385951">
    <property type="component" value="Unassembled WGS sequence"/>
</dbReference>
<reference evidence="12 13" key="1">
    <citation type="submission" date="2022-09" db="EMBL/GenBank/DDBJ databases">
        <authorList>
            <person name="Palmer J.M."/>
        </authorList>
    </citation>
    <scope>NUCLEOTIDE SEQUENCE [LARGE SCALE GENOMIC DNA]</scope>
    <source>
        <strain evidence="12 13">DSM 7382</strain>
    </source>
</reference>
<comment type="subcellular location">
    <subcellularLocation>
        <location evidence="2">Cytoplasm</location>
    </subcellularLocation>
    <subcellularLocation>
        <location evidence="1">Endosome membrane</location>
        <topology evidence="1">Peripheral membrane protein</topology>
    </subcellularLocation>
</comment>
<gene>
    <name evidence="12" type="ORF">QCA50_019224</name>
</gene>
<dbReference type="GO" id="GO:0015031">
    <property type="term" value="P:protein transport"/>
    <property type="evidence" value="ECO:0007669"/>
    <property type="project" value="UniProtKB-KW"/>
</dbReference>
<keyword evidence="6" id="KW-0967">Endosome</keyword>
<comment type="similarity">
    <text evidence="3">Belongs to the VTA1 family.</text>
</comment>
<dbReference type="InterPro" id="IPR039431">
    <property type="entry name" value="Vta1/CALS_N"/>
</dbReference>
<dbReference type="Pfam" id="PF04652">
    <property type="entry name" value="Vta1"/>
    <property type="match status" value="1"/>
</dbReference>
<organism evidence="12 13">
    <name type="scientific">Cerrena zonata</name>
    <dbReference type="NCBI Taxonomy" id="2478898"/>
    <lineage>
        <taxon>Eukaryota</taxon>
        <taxon>Fungi</taxon>
        <taxon>Dikarya</taxon>
        <taxon>Basidiomycota</taxon>
        <taxon>Agaricomycotina</taxon>
        <taxon>Agaricomycetes</taxon>
        <taxon>Polyporales</taxon>
        <taxon>Cerrenaceae</taxon>
        <taxon>Cerrena</taxon>
    </lineage>
</organism>
<evidence type="ECO:0000313" key="12">
    <source>
        <dbReference type="EMBL" id="KAK7677792.1"/>
    </source>
</evidence>
<dbReference type="PANTHER" id="PTHR46009:SF1">
    <property type="entry name" value="VACUOLAR PROTEIN SORTING-ASSOCIATED PROTEIN VTA1 HOMOLOG"/>
    <property type="match status" value="1"/>
</dbReference>
<evidence type="ECO:0000256" key="6">
    <source>
        <dbReference type="ARBA" id="ARBA00022753"/>
    </source>
</evidence>
<dbReference type="GO" id="GO:0005771">
    <property type="term" value="C:multivesicular body"/>
    <property type="evidence" value="ECO:0007669"/>
    <property type="project" value="TreeGrafter"/>
</dbReference>
<accession>A0AAW0FF05</accession>
<sequence length="337" mass="37185">MKKSTEDESLNKVLNDKQLSINSVFSFGFKIFNSALELVSKYDGNKIALAQKLKVSIQFLSLLTIFTENGNDPAIDFGKLTGGVTPTNEEFEKFIKEKIKIAKYQLSRLIKNEIPLHSSEEVNDEELEDELERELNNLDTSKPGDDVKDDDLGLPATPTFIDGQDLNLPEDDGLSLPKDEDDELGLPKTPSFIDEESKPAPNGNDLNLPGAPHFLPESDDANVEEDSDVKLPGAPKFLPDDDLSHINKNSSIQVFPPGNSRKSSAASVPPVAKAQPTLSHSQHITKENLSQIIDKTDHIAKIQKHAKFAISALNYEDLNTAEDELLKGLEMLRGIKD</sequence>
<keyword evidence="4" id="KW-0813">Transport</keyword>
<dbReference type="GO" id="GO:0010008">
    <property type="term" value="C:endosome membrane"/>
    <property type="evidence" value="ECO:0007669"/>
    <property type="project" value="UniProtKB-SubCell"/>
</dbReference>
<dbReference type="Gene3D" id="1.20.5.420">
    <property type="entry name" value="Immunoglobulin FC, subunit C"/>
    <property type="match status" value="1"/>
</dbReference>
<evidence type="ECO:0000256" key="2">
    <source>
        <dbReference type="ARBA" id="ARBA00004496"/>
    </source>
</evidence>
<dbReference type="Gene3D" id="1.25.40.270">
    <property type="entry name" value="Vacuolar protein sorting-associated protein vta1"/>
    <property type="match status" value="1"/>
</dbReference>
<dbReference type="InterPro" id="IPR044538">
    <property type="entry name" value="Vta1-like"/>
</dbReference>
<evidence type="ECO:0000256" key="4">
    <source>
        <dbReference type="ARBA" id="ARBA00022448"/>
    </source>
</evidence>
<evidence type="ECO:0000256" key="8">
    <source>
        <dbReference type="ARBA" id="ARBA00023136"/>
    </source>
</evidence>
<feature type="domain" description="Vta1 C-terminal" evidence="11">
    <location>
        <begin position="297"/>
        <end position="333"/>
    </location>
</feature>
<dbReference type="EMBL" id="JASBNA010000082">
    <property type="protein sequence ID" value="KAK7677792.1"/>
    <property type="molecule type" value="Genomic_DNA"/>
</dbReference>
<keyword evidence="13" id="KW-1185">Reference proteome</keyword>
<dbReference type="AlphaFoldDB" id="A0AAW0FF05"/>
<proteinExistence type="inferred from homology"/>
<dbReference type="PANTHER" id="PTHR46009">
    <property type="entry name" value="VACUOLAR PROTEIN SORTING-ASSOCIATED PROTEIN VTA1 HOMOLOG"/>
    <property type="match status" value="1"/>
</dbReference>
<comment type="caution">
    <text evidence="12">The sequence shown here is derived from an EMBL/GenBank/DDBJ whole genome shotgun (WGS) entry which is preliminary data.</text>
</comment>
<evidence type="ECO:0000256" key="7">
    <source>
        <dbReference type="ARBA" id="ARBA00022927"/>
    </source>
</evidence>
<dbReference type="InterPro" id="IPR023175">
    <property type="entry name" value="Vta1/CALS_N_sf"/>
</dbReference>
<dbReference type="Pfam" id="PF18097">
    <property type="entry name" value="Vta1_C"/>
    <property type="match status" value="1"/>
</dbReference>
<evidence type="ECO:0000313" key="13">
    <source>
        <dbReference type="Proteomes" id="UP001385951"/>
    </source>
</evidence>